<dbReference type="EMBL" id="KM982401">
    <property type="protein sequence ID" value="AKI79122.1"/>
    <property type="molecule type" value="Genomic_DNA"/>
</dbReference>
<name>A0A0G2Y5U9_MIMIV</name>
<sequence length="178" mass="21531">MASFDYYSFRVEYVTKHINKEIEFYTQTEYNLEKPISEYVSYLGTRIGKDRQEQTVISQYDIYGNKQEIKKMNLNEYAKDMEVMMFKKPWTKLKPFHKIMKIKTYIDTLSYDKKIKEDVISKNKEELIDEITKGLTEKKFGTKNKSEIVYDLDKMEITNISCVDYDKKKKLYYIDWDL</sequence>
<dbReference type="Proteomes" id="UP000241474">
    <property type="component" value="Segment"/>
</dbReference>
<organism evidence="1 2">
    <name type="scientific">Acanthamoeba polyphaga mimivirus</name>
    <name type="common">APMV</name>
    <dbReference type="NCBI Taxonomy" id="212035"/>
    <lineage>
        <taxon>Viruses</taxon>
        <taxon>Varidnaviria</taxon>
        <taxon>Bamfordvirae</taxon>
        <taxon>Nucleocytoviricota</taxon>
        <taxon>Megaviricetes</taxon>
        <taxon>Imitervirales</taxon>
        <taxon>Mimiviridae</taxon>
        <taxon>Megamimivirinae</taxon>
        <taxon>Mimivirus</taxon>
        <taxon>Mimivirus bradfordmassiliense</taxon>
    </lineage>
</organism>
<accession>A0A0G2Y5U9</accession>
<proteinExistence type="predicted"/>
<reference evidence="1 2" key="1">
    <citation type="submission" date="2014-10" db="EMBL/GenBank/DDBJ databases">
        <title>Pan-genome analysis of Brazilian lineage A amoebal mimiviruses.</title>
        <authorList>
            <person name="Assis F.L."/>
            <person name="Abrahao J.S."/>
            <person name="Kroon E.G."/>
            <person name="Dornas F.P."/>
            <person name="Andrade K.R."/>
            <person name="Borato P.V.M."/>
            <person name="Pilotto M.R."/>
            <person name="Benamar S."/>
            <person name="LaScola B."/>
            <person name="Colson P."/>
        </authorList>
    </citation>
    <scope>NUCLEOTIDE SEQUENCE [LARGE SCALE GENOMIC DNA]</scope>
    <source>
        <strain evidence="1 2">Oyster</strain>
    </source>
</reference>
<evidence type="ECO:0000313" key="2">
    <source>
        <dbReference type="Proteomes" id="UP000241474"/>
    </source>
</evidence>
<protein>
    <submittedName>
        <fullName evidence="1">Uncharacterized protein</fullName>
    </submittedName>
</protein>
<organismHost>
    <name type="scientific">Acanthamoeba polyphaga</name>
    <name type="common">Amoeba</name>
    <dbReference type="NCBI Taxonomy" id="5757"/>
</organismHost>
<evidence type="ECO:0000313" key="1">
    <source>
        <dbReference type="EMBL" id="AKI79122.1"/>
    </source>
</evidence>